<keyword evidence="4" id="KW-1185">Reference proteome</keyword>
<reference evidence="3" key="1">
    <citation type="submission" date="2023-06" db="EMBL/GenBank/DDBJ databases">
        <title>Genome-scale phylogeny and comparative genomics of the fungal order Sordariales.</title>
        <authorList>
            <consortium name="Lawrence Berkeley National Laboratory"/>
            <person name="Hensen N."/>
            <person name="Bonometti L."/>
            <person name="Westerberg I."/>
            <person name="Brannstrom I.O."/>
            <person name="Guillou S."/>
            <person name="Cros-Aarteil S."/>
            <person name="Calhoun S."/>
            <person name="Haridas S."/>
            <person name="Kuo A."/>
            <person name="Mondo S."/>
            <person name="Pangilinan J."/>
            <person name="Riley R."/>
            <person name="Labutti K."/>
            <person name="Andreopoulos B."/>
            <person name="Lipzen A."/>
            <person name="Chen C."/>
            <person name="Yanf M."/>
            <person name="Daum C."/>
            <person name="Ng V."/>
            <person name="Clum A."/>
            <person name="Steindorff A."/>
            <person name="Ohm R."/>
            <person name="Martin F."/>
            <person name="Silar P."/>
            <person name="Natvig D."/>
            <person name="Lalanne C."/>
            <person name="Gautier V."/>
            <person name="Ament-Velasquez S.L."/>
            <person name="Kruys A."/>
            <person name="Hutchinson M.I."/>
            <person name="Powell A.J."/>
            <person name="Barry K."/>
            <person name="Miller A.N."/>
            <person name="Grigoriev I.V."/>
            <person name="Debuchy R."/>
            <person name="Gladieux P."/>
            <person name="Thoren M.H."/>
            <person name="Johannesson H."/>
        </authorList>
    </citation>
    <scope>NUCLEOTIDE SEQUENCE</scope>
    <source>
        <strain evidence="3">SMH2532-1</strain>
    </source>
</reference>
<evidence type="ECO:0000256" key="1">
    <source>
        <dbReference type="SAM" id="MobiDB-lite"/>
    </source>
</evidence>
<dbReference type="EMBL" id="JAULSV010000005">
    <property type="protein sequence ID" value="KAK0643807.1"/>
    <property type="molecule type" value="Genomic_DNA"/>
</dbReference>
<feature type="region of interest" description="Disordered" evidence="1">
    <location>
        <begin position="621"/>
        <end position="652"/>
    </location>
</feature>
<keyword evidence="2" id="KW-0812">Transmembrane</keyword>
<keyword evidence="2" id="KW-0472">Membrane</keyword>
<organism evidence="3 4">
    <name type="scientific">Cercophora newfieldiana</name>
    <dbReference type="NCBI Taxonomy" id="92897"/>
    <lineage>
        <taxon>Eukaryota</taxon>
        <taxon>Fungi</taxon>
        <taxon>Dikarya</taxon>
        <taxon>Ascomycota</taxon>
        <taxon>Pezizomycotina</taxon>
        <taxon>Sordariomycetes</taxon>
        <taxon>Sordariomycetidae</taxon>
        <taxon>Sordariales</taxon>
        <taxon>Lasiosphaeriaceae</taxon>
        <taxon>Cercophora</taxon>
    </lineage>
</organism>
<comment type="caution">
    <text evidence="3">The sequence shown here is derived from an EMBL/GenBank/DDBJ whole genome shotgun (WGS) entry which is preliminary data.</text>
</comment>
<accession>A0AA40CMG0</accession>
<evidence type="ECO:0000313" key="4">
    <source>
        <dbReference type="Proteomes" id="UP001174936"/>
    </source>
</evidence>
<dbReference type="AlphaFoldDB" id="A0AA40CMG0"/>
<evidence type="ECO:0000313" key="3">
    <source>
        <dbReference type="EMBL" id="KAK0643807.1"/>
    </source>
</evidence>
<dbReference type="Proteomes" id="UP001174936">
    <property type="component" value="Unassembled WGS sequence"/>
</dbReference>
<keyword evidence="2" id="KW-1133">Transmembrane helix</keyword>
<feature type="non-terminal residue" evidence="3">
    <location>
        <position position="679"/>
    </location>
</feature>
<feature type="transmembrane region" description="Helical" evidence="2">
    <location>
        <begin position="24"/>
        <end position="48"/>
    </location>
</feature>
<evidence type="ECO:0000256" key="2">
    <source>
        <dbReference type="SAM" id="Phobius"/>
    </source>
</evidence>
<proteinExistence type="predicted"/>
<name>A0AA40CMG0_9PEZI</name>
<sequence length="679" mass="74509">MEAAPTATPVGTGGFTLWGLNSTFTIVALVGIGVGALVLLCCCCYCCFHDSSKSRPVVATSQYPTTYTSSTAYPGVLRYSNPYPPAPTPRARNCEHGRSSSCSAKRYSSDSTCCACRDRKLPPMTIAARTVAYCAPCKTFWATCTPADVPNKWKSGDDDDPLILEFVARMVEQRKCSHGIVAVGCSRNPTGSKKCCACTDVRRRLMTKEARVKTYCSDCAEYYTEAPPEECPAEWRLADIQCSHSRSTACEKSAKFEAACCVCKDTRTGTMPRRDRTAMFCKTCASHWNSVPVSSLPASWGIRCSHGEAVYQQCKTHSSQGKCCACVDNSPESAFPDKAARLQSRYCSSCASHWAATPDESCPRAWRLKCPHDRALAWNRLAAPVASAVCCCACRDTTPAGTRIPKVQRIKDYCFACKYHWASIPDSSCPEEWMLGCRHGGMAARCLASLASPIQGRYSLGSAPGTNRNSMGSGTRCCACQDTRPKNMPKQTRTKTYCTPCKTAWNAWPDAQCPPEWKLLSPRHDCSHSMALECTASKTGEASCCACKDGRKFISLQYRLSGYCAPCKKRWGRGDDVPPAWLVTIKDLPIRKAMGDRCLRPVTAYPSESIQNTHRRIFDQGPRYGEPRFGGAQDDAQDNKSDAISRDANNPRLSETWLTEEVGTPGWKMGQLDVFSVHV</sequence>
<protein>
    <submittedName>
        <fullName evidence="3">Uncharacterized protein</fullName>
    </submittedName>
</protein>
<gene>
    <name evidence="3" type="ORF">B0T16DRAFT_416657</name>
</gene>